<keyword evidence="4" id="KW-1185">Reference proteome</keyword>
<sequence length="935" mass="101669">MTSDNQPPKRKLIEVALPLEVINRESAREKSIRHGHPSTLHLWWARRPLAAARAVLFAQLVDDPSSRPEEFPSEELQRKERERLHRLIERLVLWDNSQDTKLLAEAHAEILRSTDGNPPSILDPFAGGGTIPLEAQRLGLEAHASDLNPVAVLINKALIEIPPKFGGYSPVSPGVAGEQLTHPWPDATGLAEDVRRYGNWMRDEAEKRIGHLYPKALLPNGSRAPVIAWIWARTVTCPNPACRIAMPLVRSWWLGKKKGREAYVVPTLISGAIQFTIGHDPTAAPAKENDGTVRRTSATCIGCGANVALDYIRAEGRNGRMGSQLMATVAQGDSTRLYLSPTLEDEAAAEVEVPSDVPDGDVARNPRWFSTPAFGLTSFADLFTPRQLTALTALSDLVSGAREKVLADSVAAGMSEGDRLEAGGAGAVAYADAVATYLGFSVSKALARNNTMCGWESGMDRLRGSFQRQAIPMTWDYAEANPLTGSGGGFTAVVQSEVEVLDALVGGRGGHTIQADAARRPYTGMLISTDPPYYDNIGYSDLSDFFYVWLRRSLRTIHPRLLSTMLVPKAEELVANPYRHGGKAGAHNFFEQGFREVFRRAREAALPDFPITVYYAFKQSDTTENGESSSGWETLLEGMIGSGWAVTATWPVRSELSSRMIGSGTNALASSIVLALRPRPQDAASTDRRQLVEALKAELPAALKELQQGAIAPVDLPQAAIGPGMAVFSRYSAVLEPDGSKMSVRSALSRINEILDQVLNEQEGDFDATSRFAIAWYRQHGYDTGNFGDANNLANARNTTVDAMDRGGILTSRAGKVHLIKPSDLNTDYDILADLHTSNWEALHHLIKTLEGEGIGPAGDFLRTALSRPDGAVDADLIKELAHLLFRIAESNGWTKDALSFNTLVTSWPEISDAARTDTSATSSQSAFDFDEGDD</sequence>
<feature type="compositionally biased region" description="Polar residues" evidence="1">
    <location>
        <begin position="917"/>
        <end position="927"/>
    </location>
</feature>
<dbReference type="KEGG" id="marz:MARA_29450"/>
<dbReference type="RefSeq" id="WP_163919111.1">
    <property type="nucleotide sequence ID" value="NZ_AP022593.1"/>
</dbReference>
<reference evidence="3 4" key="1">
    <citation type="journal article" date="2019" name="Emerg. Microbes Infect.">
        <title>Comprehensive subspecies identification of 175 nontuberculous mycobacteria species based on 7547 genomic profiles.</title>
        <authorList>
            <person name="Matsumoto Y."/>
            <person name="Kinjo T."/>
            <person name="Motooka D."/>
            <person name="Nabeya D."/>
            <person name="Jung N."/>
            <person name="Uechi K."/>
            <person name="Horii T."/>
            <person name="Iida T."/>
            <person name="Fujita J."/>
            <person name="Nakamura S."/>
        </authorList>
    </citation>
    <scope>NUCLEOTIDE SEQUENCE [LARGE SCALE GENOMIC DNA]</scope>
    <source>
        <strain evidence="3 4">JCM 18538</strain>
    </source>
</reference>
<dbReference type="EMBL" id="AP022593">
    <property type="protein sequence ID" value="BBY49477.1"/>
    <property type="molecule type" value="Genomic_DNA"/>
</dbReference>
<dbReference type="Gene3D" id="3.40.50.150">
    <property type="entry name" value="Vaccinia Virus protein VP39"/>
    <property type="match status" value="1"/>
</dbReference>
<evidence type="ECO:0000259" key="2">
    <source>
        <dbReference type="Pfam" id="PF06634"/>
    </source>
</evidence>
<evidence type="ECO:0000256" key="1">
    <source>
        <dbReference type="SAM" id="MobiDB-lite"/>
    </source>
</evidence>
<organism evidence="3 4">
    <name type="scientific">Mycolicibacterium arabiense</name>
    <dbReference type="NCBI Taxonomy" id="1286181"/>
    <lineage>
        <taxon>Bacteria</taxon>
        <taxon>Bacillati</taxon>
        <taxon>Actinomycetota</taxon>
        <taxon>Actinomycetes</taxon>
        <taxon>Mycobacteriales</taxon>
        <taxon>Mycobacteriaceae</taxon>
        <taxon>Mycolicibacterium</taxon>
    </lineage>
</organism>
<geneLocation type="plasmid" evidence="4">
    <name>pjcm18538 dna</name>
</geneLocation>
<accession>A0A7I7RY31</accession>
<dbReference type="Pfam" id="PF06634">
    <property type="entry name" value="DUF1156"/>
    <property type="match status" value="1"/>
</dbReference>
<feature type="region of interest" description="Disordered" evidence="1">
    <location>
        <begin position="916"/>
        <end position="935"/>
    </location>
</feature>
<proteinExistence type="predicted"/>
<dbReference type="SUPFAM" id="SSF53335">
    <property type="entry name" value="S-adenosyl-L-methionine-dependent methyltransferases"/>
    <property type="match status" value="1"/>
</dbReference>
<dbReference type="Proteomes" id="UP000467428">
    <property type="component" value="Chromosome"/>
</dbReference>
<dbReference type="REBASE" id="374419">
    <property type="entry name" value="M.Mar18538ORF29450P"/>
</dbReference>
<dbReference type="InterPro" id="IPR029063">
    <property type="entry name" value="SAM-dependent_MTases_sf"/>
</dbReference>
<dbReference type="AlphaFoldDB" id="A0A7I7RY31"/>
<evidence type="ECO:0000313" key="3">
    <source>
        <dbReference type="EMBL" id="BBY49477.1"/>
    </source>
</evidence>
<protein>
    <recommendedName>
        <fullName evidence="2">DUF1156 domain-containing protein</fullName>
    </recommendedName>
</protein>
<name>A0A7I7RY31_9MYCO</name>
<evidence type="ECO:0000313" key="4">
    <source>
        <dbReference type="Proteomes" id="UP000467428"/>
    </source>
</evidence>
<dbReference type="InterPro" id="IPR009537">
    <property type="entry name" value="DUF1156"/>
</dbReference>
<feature type="domain" description="DUF1156" evidence="2">
    <location>
        <begin position="16"/>
        <end position="86"/>
    </location>
</feature>
<gene>
    <name evidence="3" type="ORF">MARA_29450</name>
</gene>